<proteinExistence type="inferred from homology"/>
<evidence type="ECO:0000313" key="5">
    <source>
        <dbReference type="EMBL" id="MFC0262976.1"/>
    </source>
</evidence>
<protein>
    <submittedName>
        <fullName evidence="5">1-aminocyclopropane-1-carboxylate deaminase/D-cysteine desulfhydrase</fullName>
    </submittedName>
</protein>
<evidence type="ECO:0000256" key="3">
    <source>
        <dbReference type="ARBA" id="ARBA00022898"/>
    </source>
</evidence>
<accession>A0ABV6FSW7</accession>
<keyword evidence="3" id="KW-0663">Pyridoxal phosphate</keyword>
<comment type="caution">
    <text evidence="5">The sequence shown here is derived from an EMBL/GenBank/DDBJ whole genome shotgun (WGS) entry which is preliminary data.</text>
</comment>
<gene>
    <name evidence="5" type="ORF">ACFFIP_09810</name>
</gene>
<dbReference type="RefSeq" id="WP_382387437.1">
    <property type="nucleotide sequence ID" value="NZ_JBHLWI010000028.1"/>
</dbReference>
<dbReference type="Pfam" id="PF00291">
    <property type="entry name" value="PALP"/>
    <property type="match status" value="1"/>
</dbReference>
<dbReference type="Proteomes" id="UP001589797">
    <property type="component" value="Unassembled WGS sequence"/>
</dbReference>
<feature type="domain" description="Tryptophan synthase beta chain-like PALP" evidence="4">
    <location>
        <begin position="18"/>
        <end position="286"/>
    </location>
</feature>
<evidence type="ECO:0000256" key="1">
    <source>
        <dbReference type="ARBA" id="ARBA00001933"/>
    </source>
</evidence>
<dbReference type="InterPro" id="IPR027278">
    <property type="entry name" value="ACCD_DCysDesulf"/>
</dbReference>
<dbReference type="InterPro" id="IPR036052">
    <property type="entry name" value="TrpB-like_PALP_sf"/>
</dbReference>
<dbReference type="PANTHER" id="PTHR43780:SF2">
    <property type="entry name" value="1-AMINOCYCLOPROPANE-1-CARBOXYLATE DEAMINASE-RELATED"/>
    <property type="match status" value="1"/>
</dbReference>
<dbReference type="InterPro" id="IPR001926">
    <property type="entry name" value="TrpB-like_PALP"/>
</dbReference>
<evidence type="ECO:0000259" key="4">
    <source>
        <dbReference type="Pfam" id="PF00291"/>
    </source>
</evidence>
<keyword evidence="6" id="KW-1185">Reference proteome</keyword>
<organism evidence="5 6">
    <name type="scientific">Fontibacter flavus</name>
    <dbReference type="NCBI Taxonomy" id="654838"/>
    <lineage>
        <taxon>Bacteria</taxon>
        <taxon>Pseudomonadati</taxon>
        <taxon>Bacteroidota</taxon>
        <taxon>Cytophagia</taxon>
        <taxon>Cytophagales</taxon>
        <taxon>Cyclobacteriaceae</taxon>
        <taxon>Fontibacter</taxon>
    </lineage>
</organism>
<dbReference type="Gene3D" id="3.40.50.1100">
    <property type="match status" value="2"/>
</dbReference>
<name>A0ABV6FSW7_9BACT</name>
<reference evidence="5 6" key="1">
    <citation type="submission" date="2024-09" db="EMBL/GenBank/DDBJ databases">
        <authorList>
            <person name="Sun Q."/>
            <person name="Mori K."/>
        </authorList>
    </citation>
    <scope>NUCLEOTIDE SEQUENCE [LARGE SCALE GENOMIC DNA]</scope>
    <source>
        <strain evidence="5 6">CCM 7650</strain>
    </source>
</reference>
<dbReference type="PIRSF" id="PIRSF006278">
    <property type="entry name" value="ACCD_DCysDesulf"/>
    <property type="match status" value="1"/>
</dbReference>
<dbReference type="PANTHER" id="PTHR43780">
    <property type="entry name" value="1-AMINOCYCLOPROPANE-1-CARBOXYLATE DEAMINASE-RELATED"/>
    <property type="match status" value="1"/>
</dbReference>
<evidence type="ECO:0000256" key="2">
    <source>
        <dbReference type="ARBA" id="ARBA00008639"/>
    </source>
</evidence>
<comment type="similarity">
    <text evidence="2">Belongs to the ACC deaminase/D-cysteine desulfhydrase family.</text>
</comment>
<dbReference type="EMBL" id="JBHLWI010000028">
    <property type="protein sequence ID" value="MFC0262976.1"/>
    <property type="molecule type" value="Genomic_DNA"/>
</dbReference>
<sequence>MLIPQEISTQELDYPLWKQKGIQVFIRRLDQVHTLASGNKFFKLKYNLEQARKEGKNTLLTFGGAYSNHIYATAAAAKASGFNSIGIIRGEETLPLNPTLNAVLVQGMVLHYISREEYRRKKNLDFLDQLKSSFGDFYLVPEGGTNELAVRGTSEILNKTDSGYTHFATSIGTGGTFAGLAKSIGAQQQLLGFSSLKGEFIHGEIASLLDQFNILPKGRIEIFDTYHFGGYGKANDDLIGFIRWFYREFGIPLDPVYTSKMMYGLIDLINKDYFLEGSKIMALHTGGLQGIAGFNQRFGLSLPL</sequence>
<comment type="cofactor">
    <cofactor evidence="1">
        <name>pyridoxal 5'-phosphate</name>
        <dbReference type="ChEBI" id="CHEBI:597326"/>
    </cofactor>
</comment>
<evidence type="ECO:0000313" key="6">
    <source>
        <dbReference type="Proteomes" id="UP001589797"/>
    </source>
</evidence>
<dbReference type="SUPFAM" id="SSF53686">
    <property type="entry name" value="Tryptophan synthase beta subunit-like PLP-dependent enzymes"/>
    <property type="match status" value="1"/>
</dbReference>